<dbReference type="OrthoDB" id="5675937at2"/>
<sequence>MRLLRWLKLSVIYLLTSCTLLSSADFVVPSVVNFKGVIYQKVTDTSLDAMQQMLYLAQDSTKDPNNWQQGVLIFLDKNKTGKTLQSRVALRQQHFRQQNTLAKIMLTDQELRTEVIYPPTERFDNVQLEITRGRDSHCGYSQIQFAEKRSISAKNWQNLTAYQQALSTLANEFAQLPWLIECH</sequence>
<dbReference type="AlphaFoldDB" id="A0A4V2SJK2"/>
<dbReference type="EMBL" id="SLXJ01000016">
    <property type="protein sequence ID" value="TCP15916.1"/>
    <property type="molecule type" value="Genomic_DNA"/>
</dbReference>
<evidence type="ECO:0000256" key="1">
    <source>
        <dbReference type="SAM" id="SignalP"/>
    </source>
</evidence>
<keyword evidence="3" id="KW-1185">Reference proteome</keyword>
<comment type="caution">
    <text evidence="2">The sequence shown here is derived from an EMBL/GenBank/DDBJ whole genome shotgun (WGS) entry which is preliminary data.</text>
</comment>
<feature type="signal peptide" evidence="1">
    <location>
        <begin position="1"/>
        <end position="24"/>
    </location>
</feature>
<keyword evidence="1" id="KW-0732">Signal</keyword>
<protein>
    <submittedName>
        <fullName evidence="2">Uncharacterized protein</fullName>
    </submittedName>
</protein>
<name>A0A4V2SJK2_9PAST</name>
<reference evidence="2 3" key="1">
    <citation type="submission" date="2019-03" db="EMBL/GenBank/DDBJ databases">
        <title>Genomic Encyclopedia of Type Strains, Phase IV (KMG-IV): sequencing the most valuable type-strain genomes for metagenomic binning, comparative biology and taxonomic classification.</title>
        <authorList>
            <person name="Goeker M."/>
        </authorList>
    </citation>
    <scope>NUCLEOTIDE SEQUENCE [LARGE SCALE GENOMIC DNA]</scope>
    <source>
        <strain evidence="2 3">DSM 16380</strain>
    </source>
</reference>
<gene>
    <name evidence="2" type="ORF">EV693_11632</name>
</gene>
<proteinExistence type="predicted"/>
<organism evidence="2 3">
    <name type="scientific">Nicoletella semolina</name>
    <dbReference type="NCBI Taxonomy" id="271160"/>
    <lineage>
        <taxon>Bacteria</taxon>
        <taxon>Pseudomonadati</taxon>
        <taxon>Pseudomonadota</taxon>
        <taxon>Gammaproteobacteria</taxon>
        <taxon>Pasteurellales</taxon>
        <taxon>Pasteurellaceae</taxon>
        <taxon>Nicoletella</taxon>
    </lineage>
</organism>
<feature type="chain" id="PRO_5020653490" evidence="1">
    <location>
        <begin position="25"/>
        <end position="183"/>
    </location>
</feature>
<dbReference type="Proteomes" id="UP000295537">
    <property type="component" value="Unassembled WGS sequence"/>
</dbReference>
<evidence type="ECO:0000313" key="3">
    <source>
        <dbReference type="Proteomes" id="UP000295537"/>
    </source>
</evidence>
<evidence type="ECO:0000313" key="2">
    <source>
        <dbReference type="EMBL" id="TCP15916.1"/>
    </source>
</evidence>
<accession>A0A4V2SJK2</accession>
<dbReference type="RefSeq" id="WP_132501996.1">
    <property type="nucleotide sequence ID" value="NZ_LVXA01000001.1"/>
</dbReference>